<keyword evidence="2" id="KW-1185">Reference proteome</keyword>
<sequence>MRDGPFETPVTVELPRSKVRRIASAREAVECLLYQWPCSNGRGHRHAQMACVSALQGSKSPRYAQRAFQEAAREARILRGQAGEKKEFV</sequence>
<evidence type="ECO:0008006" key="3">
    <source>
        <dbReference type="Google" id="ProtNLM"/>
    </source>
</evidence>
<gene>
    <name evidence="1" type="ORF">BSQ44_04640</name>
</gene>
<dbReference type="EMBL" id="CP018171">
    <property type="protein sequence ID" value="APH70750.1"/>
    <property type="molecule type" value="Genomic_DNA"/>
</dbReference>
<dbReference type="AlphaFoldDB" id="A0A1L3SN02"/>
<evidence type="ECO:0000313" key="2">
    <source>
        <dbReference type="Proteomes" id="UP000182840"/>
    </source>
</evidence>
<accession>A0A1L3SN02</accession>
<dbReference type="Pfam" id="PF06169">
    <property type="entry name" value="DUF982"/>
    <property type="match status" value="1"/>
</dbReference>
<dbReference type="RefSeq" id="WP_072602159.1">
    <property type="nucleotide sequence ID" value="NZ_CP018171.1"/>
</dbReference>
<organism evidence="1 2">
    <name type="scientific">Aquibium oceanicum</name>
    <dbReference type="NCBI Taxonomy" id="1670800"/>
    <lineage>
        <taxon>Bacteria</taxon>
        <taxon>Pseudomonadati</taxon>
        <taxon>Pseudomonadota</taxon>
        <taxon>Alphaproteobacteria</taxon>
        <taxon>Hyphomicrobiales</taxon>
        <taxon>Phyllobacteriaceae</taxon>
        <taxon>Aquibium</taxon>
    </lineage>
</organism>
<dbReference type="OrthoDB" id="8084653at2"/>
<protein>
    <recommendedName>
        <fullName evidence="3">DUF982 domain-containing protein</fullName>
    </recommendedName>
</protein>
<dbReference type="Proteomes" id="UP000182840">
    <property type="component" value="Chromosome"/>
</dbReference>
<dbReference type="InterPro" id="IPR010385">
    <property type="entry name" value="DUF982"/>
</dbReference>
<proteinExistence type="predicted"/>
<dbReference type="Gene3D" id="6.10.250.730">
    <property type="match status" value="1"/>
</dbReference>
<name>A0A1L3SN02_9HYPH</name>
<dbReference type="KEGG" id="meso:BSQ44_04640"/>
<evidence type="ECO:0000313" key="1">
    <source>
        <dbReference type="EMBL" id="APH70750.1"/>
    </source>
</evidence>
<reference evidence="2" key="1">
    <citation type="submission" date="2016-11" db="EMBL/GenBank/DDBJ databases">
        <title>Mesorhizobium oceanicum sp. nov., isolated from deep seawater in South China Sea.</title>
        <authorList>
            <person name="Fu G.-Y."/>
        </authorList>
    </citation>
    <scope>NUCLEOTIDE SEQUENCE [LARGE SCALE GENOMIC DNA]</scope>
    <source>
        <strain evidence="2">B7</strain>
    </source>
</reference>